<evidence type="ECO:0000256" key="3">
    <source>
        <dbReference type="ARBA" id="ARBA00023125"/>
    </source>
</evidence>
<dbReference type="InterPro" id="IPR036271">
    <property type="entry name" value="Tet_transcr_reg_TetR-rel_C_sf"/>
</dbReference>
<gene>
    <name evidence="7" type="primary">uidR</name>
    <name evidence="7" type="ORF">CCOS864_03332</name>
</gene>
<keyword evidence="4" id="KW-0804">Transcription</keyword>
<dbReference type="PANTHER" id="PTHR30055">
    <property type="entry name" value="HTH-TYPE TRANSCRIPTIONAL REGULATOR RUTR"/>
    <property type="match status" value="1"/>
</dbReference>
<evidence type="ECO:0000313" key="8">
    <source>
        <dbReference type="Proteomes" id="UP000255177"/>
    </source>
</evidence>
<dbReference type="Proteomes" id="UP000255177">
    <property type="component" value="Unassembled WGS sequence"/>
</dbReference>
<proteinExistence type="predicted"/>
<reference evidence="8" key="1">
    <citation type="submission" date="2018-07" db="EMBL/GenBank/DDBJ databases">
        <authorList>
            <person name="Blom J."/>
        </authorList>
    </citation>
    <scope>NUCLEOTIDE SEQUENCE [LARGE SCALE GENOMIC DNA]</scope>
    <source>
        <strain evidence="8">CCOS 864</strain>
    </source>
</reference>
<dbReference type="SUPFAM" id="SSF46689">
    <property type="entry name" value="Homeodomain-like"/>
    <property type="match status" value="1"/>
</dbReference>
<evidence type="ECO:0000256" key="1">
    <source>
        <dbReference type="ARBA" id="ARBA00022491"/>
    </source>
</evidence>
<dbReference type="InterPro" id="IPR050109">
    <property type="entry name" value="HTH-type_TetR-like_transc_reg"/>
</dbReference>
<protein>
    <submittedName>
        <fullName evidence="7">HTH-type transcriptional regulator UidR</fullName>
    </submittedName>
</protein>
<keyword evidence="8" id="KW-1185">Reference proteome</keyword>
<dbReference type="PROSITE" id="PS50977">
    <property type="entry name" value="HTH_TETR_2"/>
    <property type="match status" value="1"/>
</dbReference>
<evidence type="ECO:0000256" key="4">
    <source>
        <dbReference type="ARBA" id="ARBA00023163"/>
    </source>
</evidence>
<organism evidence="7 8">
    <name type="scientific">Pseudomonas wadenswilerensis</name>
    <dbReference type="NCBI Taxonomy" id="1785161"/>
    <lineage>
        <taxon>Bacteria</taxon>
        <taxon>Pseudomonadati</taxon>
        <taxon>Pseudomonadota</taxon>
        <taxon>Gammaproteobacteria</taxon>
        <taxon>Pseudomonadales</taxon>
        <taxon>Pseudomonadaceae</taxon>
        <taxon>Pseudomonas</taxon>
    </lineage>
</organism>
<evidence type="ECO:0000256" key="2">
    <source>
        <dbReference type="ARBA" id="ARBA00023015"/>
    </source>
</evidence>
<accession>A0A380T2X0</accession>
<dbReference type="Pfam" id="PF00440">
    <property type="entry name" value="TetR_N"/>
    <property type="match status" value="1"/>
</dbReference>
<dbReference type="GO" id="GO:0000976">
    <property type="term" value="F:transcription cis-regulatory region binding"/>
    <property type="evidence" value="ECO:0007669"/>
    <property type="project" value="TreeGrafter"/>
</dbReference>
<feature type="domain" description="HTH tetR-type" evidence="6">
    <location>
        <begin position="10"/>
        <end position="70"/>
    </location>
</feature>
<keyword evidence="3 5" id="KW-0238">DNA-binding</keyword>
<dbReference type="AlphaFoldDB" id="A0A380T2X0"/>
<dbReference type="InterPro" id="IPR001647">
    <property type="entry name" value="HTH_TetR"/>
</dbReference>
<dbReference type="InterPro" id="IPR009057">
    <property type="entry name" value="Homeodomain-like_sf"/>
</dbReference>
<dbReference type="EMBL" id="UIDD01000008">
    <property type="protein sequence ID" value="SUQ63878.1"/>
    <property type="molecule type" value="Genomic_DNA"/>
</dbReference>
<evidence type="ECO:0000259" key="6">
    <source>
        <dbReference type="PROSITE" id="PS50977"/>
    </source>
</evidence>
<dbReference type="Pfam" id="PF13977">
    <property type="entry name" value="TetR_C_6"/>
    <property type="match status" value="1"/>
</dbReference>
<name>A0A380T2X0_9PSED</name>
<evidence type="ECO:0000313" key="7">
    <source>
        <dbReference type="EMBL" id="SUQ63878.1"/>
    </source>
</evidence>
<dbReference type="InterPro" id="IPR039538">
    <property type="entry name" value="BetI_C"/>
</dbReference>
<keyword evidence="2" id="KW-0805">Transcription regulation</keyword>
<dbReference type="PRINTS" id="PR00455">
    <property type="entry name" value="HTHTETR"/>
</dbReference>
<sequence length="199" mass="21487">MRTVDPEKVAAKRKQILDAAIECFARNGFHSTSTAQICAAAGMSPGNLFHYFPSKNAIIEAIAQDDQHGMAELIAHHAKAKDTLVAIENIAIDMMELCSDPTYARISLEVAAEALRNPEVGALLAANDAKVKADLQALLKRGIEAGQIDPTLDTPIAATWLIALTEGGIGRVVLEPGFKAKAHKPMLRTIIRRFLQLQP</sequence>
<dbReference type="SUPFAM" id="SSF48498">
    <property type="entry name" value="Tetracyclin repressor-like, C-terminal domain"/>
    <property type="match status" value="1"/>
</dbReference>
<evidence type="ECO:0000256" key="5">
    <source>
        <dbReference type="PROSITE-ProRule" id="PRU00335"/>
    </source>
</evidence>
<feature type="DNA-binding region" description="H-T-H motif" evidence="5">
    <location>
        <begin position="33"/>
        <end position="52"/>
    </location>
</feature>
<keyword evidence="1" id="KW-0678">Repressor</keyword>
<dbReference type="PANTHER" id="PTHR30055:SF226">
    <property type="entry name" value="HTH-TYPE TRANSCRIPTIONAL REGULATOR PKSA"/>
    <property type="match status" value="1"/>
</dbReference>
<dbReference type="RefSeq" id="WP_115087493.1">
    <property type="nucleotide sequence ID" value="NZ_CBCSFG010000024.1"/>
</dbReference>
<dbReference type="GO" id="GO:0003700">
    <property type="term" value="F:DNA-binding transcription factor activity"/>
    <property type="evidence" value="ECO:0007669"/>
    <property type="project" value="TreeGrafter"/>
</dbReference>
<dbReference type="Gene3D" id="1.10.357.10">
    <property type="entry name" value="Tetracycline Repressor, domain 2"/>
    <property type="match status" value="1"/>
</dbReference>